<gene>
    <name evidence="2" type="ORF">PMAYCL1PPCAC_07091</name>
</gene>
<reference evidence="3" key="1">
    <citation type="submission" date="2022-10" db="EMBL/GenBank/DDBJ databases">
        <title>Genome assembly of Pristionchus species.</title>
        <authorList>
            <person name="Yoshida K."/>
            <person name="Sommer R.J."/>
        </authorList>
    </citation>
    <scope>NUCLEOTIDE SEQUENCE [LARGE SCALE GENOMIC DNA]</scope>
    <source>
        <strain evidence="3">RS5460</strain>
    </source>
</reference>
<protein>
    <submittedName>
        <fullName evidence="2">Uncharacterized protein</fullName>
    </submittedName>
</protein>
<keyword evidence="1" id="KW-0732">Signal</keyword>
<dbReference type="Proteomes" id="UP001328107">
    <property type="component" value="Unassembled WGS sequence"/>
</dbReference>
<comment type="caution">
    <text evidence="2">The sequence shown here is derived from an EMBL/GenBank/DDBJ whole genome shotgun (WGS) entry which is preliminary data.</text>
</comment>
<name>A0AAN4ZD33_9BILA</name>
<feature type="non-terminal residue" evidence="2">
    <location>
        <position position="131"/>
    </location>
</feature>
<feature type="non-terminal residue" evidence="2">
    <location>
        <position position="1"/>
    </location>
</feature>
<sequence>FSQMHSLLLLSSLFVLSLADLPAIHEKPITMKVKSGGPLSIKIPAPTSIWHRKFKDGRAEQYMEACNPYLDVCDKWRSGFLGKEVHPEKVSLAKDGTLNMPKVSSTDSAQYYTYYMAKDGVHHYSYFDVIV</sequence>
<dbReference type="EMBL" id="BTRK01000002">
    <property type="protein sequence ID" value="GMR36896.1"/>
    <property type="molecule type" value="Genomic_DNA"/>
</dbReference>
<feature type="chain" id="PRO_5042858639" evidence="1">
    <location>
        <begin position="20"/>
        <end position="131"/>
    </location>
</feature>
<evidence type="ECO:0000313" key="3">
    <source>
        <dbReference type="Proteomes" id="UP001328107"/>
    </source>
</evidence>
<evidence type="ECO:0000313" key="2">
    <source>
        <dbReference type="EMBL" id="GMR36896.1"/>
    </source>
</evidence>
<proteinExistence type="predicted"/>
<feature type="signal peptide" evidence="1">
    <location>
        <begin position="1"/>
        <end position="19"/>
    </location>
</feature>
<accession>A0AAN4ZD33</accession>
<evidence type="ECO:0000256" key="1">
    <source>
        <dbReference type="SAM" id="SignalP"/>
    </source>
</evidence>
<dbReference type="AlphaFoldDB" id="A0AAN4ZD33"/>
<organism evidence="2 3">
    <name type="scientific">Pristionchus mayeri</name>
    <dbReference type="NCBI Taxonomy" id="1317129"/>
    <lineage>
        <taxon>Eukaryota</taxon>
        <taxon>Metazoa</taxon>
        <taxon>Ecdysozoa</taxon>
        <taxon>Nematoda</taxon>
        <taxon>Chromadorea</taxon>
        <taxon>Rhabditida</taxon>
        <taxon>Rhabditina</taxon>
        <taxon>Diplogasteromorpha</taxon>
        <taxon>Diplogasteroidea</taxon>
        <taxon>Neodiplogasteridae</taxon>
        <taxon>Pristionchus</taxon>
    </lineage>
</organism>
<keyword evidence="3" id="KW-1185">Reference proteome</keyword>